<dbReference type="InterPro" id="IPR029063">
    <property type="entry name" value="SAM-dependent_MTases_sf"/>
</dbReference>
<keyword evidence="5" id="KW-1185">Reference proteome</keyword>
<keyword evidence="1" id="KW-0489">Methyltransferase</keyword>
<evidence type="ECO:0000256" key="1">
    <source>
        <dbReference type="ARBA" id="ARBA00022603"/>
    </source>
</evidence>
<proteinExistence type="predicted"/>
<keyword evidence="1" id="KW-0808">Transferase</keyword>
<accession>A0ABQ1J252</accession>
<dbReference type="EMBL" id="BMGD01000002">
    <property type="protein sequence ID" value="GGB56909.1"/>
    <property type="molecule type" value="Genomic_DNA"/>
</dbReference>
<dbReference type="Gene3D" id="3.40.50.150">
    <property type="entry name" value="Vaccinia Virus protein VP39"/>
    <property type="match status" value="1"/>
</dbReference>
<dbReference type="Pfam" id="PF05175">
    <property type="entry name" value="MTS"/>
    <property type="match status" value="1"/>
</dbReference>
<evidence type="ECO:0000256" key="2">
    <source>
        <dbReference type="ARBA" id="ARBA00022691"/>
    </source>
</evidence>
<evidence type="ECO:0000259" key="3">
    <source>
        <dbReference type="Pfam" id="PF05175"/>
    </source>
</evidence>
<comment type="caution">
    <text evidence="4">The sequence shown here is derived from an EMBL/GenBank/DDBJ whole genome shotgun (WGS) entry which is preliminary data.</text>
</comment>
<evidence type="ECO:0000313" key="5">
    <source>
        <dbReference type="Proteomes" id="UP000614261"/>
    </source>
</evidence>
<dbReference type="SUPFAM" id="SSF53335">
    <property type="entry name" value="S-adenosyl-L-methionine-dependent methyltransferases"/>
    <property type="match status" value="1"/>
</dbReference>
<organism evidence="4 5">
    <name type="scientific">Blastomonas aquatica</name>
    <dbReference type="NCBI Taxonomy" id="1510276"/>
    <lineage>
        <taxon>Bacteria</taxon>
        <taxon>Pseudomonadati</taxon>
        <taxon>Pseudomonadota</taxon>
        <taxon>Alphaproteobacteria</taxon>
        <taxon>Sphingomonadales</taxon>
        <taxon>Sphingomonadaceae</taxon>
        <taxon>Blastomonas</taxon>
    </lineage>
</organism>
<feature type="domain" description="Methyltransferase small" evidence="3">
    <location>
        <begin position="146"/>
        <end position="234"/>
    </location>
</feature>
<evidence type="ECO:0000313" key="4">
    <source>
        <dbReference type="EMBL" id="GGB56909.1"/>
    </source>
</evidence>
<dbReference type="RefSeq" id="WP_188513259.1">
    <property type="nucleotide sequence ID" value="NZ_BMGD01000002.1"/>
</dbReference>
<dbReference type="Proteomes" id="UP000614261">
    <property type="component" value="Unassembled WGS sequence"/>
</dbReference>
<gene>
    <name evidence="4" type="ORF">GCM10010833_09520</name>
</gene>
<protein>
    <recommendedName>
        <fullName evidence="3">Methyltransferase small domain-containing protein</fullName>
    </recommendedName>
</protein>
<keyword evidence="2" id="KW-0949">S-adenosyl-L-methionine</keyword>
<dbReference type="InterPro" id="IPR007848">
    <property type="entry name" value="Small_mtfrase_dom"/>
</dbReference>
<sequence>MQASDTLVIPAPLVRAGPEPRPTLCGEHRKRLLAIMTALDEQDYDFVTPTPATHRRVVTRPGRQLAECLVDVLGWSLPTAAGMLEPGIESALLDAGLLIRRTDGLLKPLLRASRVQTQLFLHSAYPTHASNSVFLGPDSLRFSLLINANLPDELETILDYGAGAGVGGILAARQAPGAVLTIADINPKALFLASVNADHAGVEHRTIAANRPADVGGSTDLMVTHPPFLIDRQQRTYRDGGDLYGARLSLEWALAGAKLLNPGGRFIMHTGVSIVHGHDVLLGALEEQLPKEWSLDYHELDSDIFGDELDTPAYAEADRIAAVAVIIDRGSI</sequence>
<name>A0ABQ1J252_9SPHN</name>
<reference evidence="5" key="1">
    <citation type="journal article" date="2019" name="Int. J. Syst. Evol. Microbiol.">
        <title>The Global Catalogue of Microorganisms (GCM) 10K type strain sequencing project: providing services to taxonomists for standard genome sequencing and annotation.</title>
        <authorList>
            <consortium name="The Broad Institute Genomics Platform"/>
            <consortium name="The Broad Institute Genome Sequencing Center for Infectious Disease"/>
            <person name="Wu L."/>
            <person name="Ma J."/>
        </authorList>
    </citation>
    <scope>NUCLEOTIDE SEQUENCE [LARGE SCALE GENOMIC DNA]</scope>
    <source>
        <strain evidence="5">CGMCC 1.12851</strain>
    </source>
</reference>